<evidence type="ECO:0000313" key="1">
    <source>
        <dbReference type="EMBL" id="KAK8495596.1"/>
    </source>
</evidence>
<sequence>MANKFRYHMQLGSGFCTCENKMKHQIWLKKVQSGHVKAEDMGLPASGFERTNSIVPQGRHLAESTSTVVHDWQKRRMPSSIRIKVTPAAMLKTKLQHPKIISYYMKKGEVL</sequence>
<name>A0ABR2AQN8_9ROSI</name>
<comment type="caution">
    <text evidence="1">The sequence shown here is derived from an EMBL/GenBank/DDBJ whole genome shotgun (WGS) entry which is preliminary data.</text>
</comment>
<protein>
    <submittedName>
        <fullName evidence="1">Uncharacterized protein</fullName>
    </submittedName>
</protein>
<organism evidence="1 2">
    <name type="scientific">Hibiscus sabdariffa</name>
    <name type="common">roselle</name>
    <dbReference type="NCBI Taxonomy" id="183260"/>
    <lineage>
        <taxon>Eukaryota</taxon>
        <taxon>Viridiplantae</taxon>
        <taxon>Streptophyta</taxon>
        <taxon>Embryophyta</taxon>
        <taxon>Tracheophyta</taxon>
        <taxon>Spermatophyta</taxon>
        <taxon>Magnoliopsida</taxon>
        <taxon>eudicotyledons</taxon>
        <taxon>Gunneridae</taxon>
        <taxon>Pentapetalae</taxon>
        <taxon>rosids</taxon>
        <taxon>malvids</taxon>
        <taxon>Malvales</taxon>
        <taxon>Malvaceae</taxon>
        <taxon>Malvoideae</taxon>
        <taxon>Hibiscus</taxon>
    </lineage>
</organism>
<proteinExistence type="predicted"/>
<keyword evidence="2" id="KW-1185">Reference proteome</keyword>
<dbReference type="Proteomes" id="UP001472677">
    <property type="component" value="Unassembled WGS sequence"/>
</dbReference>
<reference evidence="1 2" key="1">
    <citation type="journal article" date="2024" name="G3 (Bethesda)">
        <title>Genome assembly of Hibiscus sabdariffa L. provides insights into metabolisms of medicinal natural products.</title>
        <authorList>
            <person name="Kim T."/>
        </authorList>
    </citation>
    <scope>NUCLEOTIDE SEQUENCE [LARGE SCALE GENOMIC DNA]</scope>
    <source>
        <strain evidence="1">TK-2024</strain>
        <tissue evidence="1">Old leaves</tissue>
    </source>
</reference>
<evidence type="ECO:0000313" key="2">
    <source>
        <dbReference type="Proteomes" id="UP001472677"/>
    </source>
</evidence>
<gene>
    <name evidence="1" type="ORF">V6N12_002099</name>
</gene>
<dbReference type="EMBL" id="JBBPBM010000423">
    <property type="protein sequence ID" value="KAK8495596.1"/>
    <property type="molecule type" value="Genomic_DNA"/>
</dbReference>
<accession>A0ABR2AQN8</accession>